<keyword evidence="2" id="KW-1185">Reference proteome</keyword>
<accession>A0ACD3B8S9</accession>
<gene>
    <name evidence="1" type="ORF">BDN72DRAFT_893229</name>
</gene>
<evidence type="ECO:0000313" key="1">
    <source>
        <dbReference type="EMBL" id="TFK74241.1"/>
    </source>
</evidence>
<evidence type="ECO:0000313" key="2">
    <source>
        <dbReference type="Proteomes" id="UP000308600"/>
    </source>
</evidence>
<sequence>MSSPLPGPNHFWIYCQEVQPPPDVPQLQAFATEAGDVTVDAMKALQLQIADAAVSTHTDCNILRNRHPPQSPVVTAETHLQAQFNTLVNNLIVPPWPPGNPRDDGSNWIQGWISDAQGIFDPRIQRQYRQPGRVLCPADIDENEVEVTRARN</sequence>
<reference evidence="1 2" key="1">
    <citation type="journal article" date="2019" name="Nat. Ecol. Evol.">
        <title>Megaphylogeny resolves global patterns of mushroom evolution.</title>
        <authorList>
            <person name="Varga T."/>
            <person name="Krizsan K."/>
            <person name="Foldi C."/>
            <person name="Dima B."/>
            <person name="Sanchez-Garcia M."/>
            <person name="Sanchez-Ramirez S."/>
            <person name="Szollosi G.J."/>
            <person name="Szarkandi J.G."/>
            <person name="Papp V."/>
            <person name="Albert L."/>
            <person name="Andreopoulos W."/>
            <person name="Angelini C."/>
            <person name="Antonin V."/>
            <person name="Barry K.W."/>
            <person name="Bougher N.L."/>
            <person name="Buchanan P."/>
            <person name="Buyck B."/>
            <person name="Bense V."/>
            <person name="Catcheside P."/>
            <person name="Chovatia M."/>
            <person name="Cooper J."/>
            <person name="Damon W."/>
            <person name="Desjardin D."/>
            <person name="Finy P."/>
            <person name="Geml J."/>
            <person name="Haridas S."/>
            <person name="Hughes K."/>
            <person name="Justo A."/>
            <person name="Karasinski D."/>
            <person name="Kautmanova I."/>
            <person name="Kiss B."/>
            <person name="Kocsube S."/>
            <person name="Kotiranta H."/>
            <person name="LaButti K.M."/>
            <person name="Lechner B.E."/>
            <person name="Liimatainen K."/>
            <person name="Lipzen A."/>
            <person name="Lukacs Z."/>
            <person name="Mihaltcheva S."/>
            <person name="Morgado L.N."/>
            <person name="Niskanen T."/>
            <person name="Noordeloos M.E."/>
            <person name="Ohm R.A."/>
            <person name="Ortiz-Santana B."/>
            <person name="Ovrebo C."/>
            <person name="Racz N."/>
            <person name="Riley R."/>
            <person name="Savchenko A."/>
            <person name="Shiryaev A."/>
            <person name="Soop K."/>
            <person name="Spirin V."/>
            <person name="Szebenyi C."/>
            <person name="Tomsovsky M."/>
            <person name="Tulloss R.E."/>
            <person name="Uehling J."/>
            <person name="Grigoriev I.V."/>
            <person name="Vagvolgyi C."/>
            <person name="Papp T."/>
            <person name="Martin F.M."/>
            <person name="Miettinen O."/>
            <person name="Hibbett D.S."/>
            <person name="Nagy L.G."/>
        </authorList>
    </citation>
    <scope>NUCLEOTIDE SEQUENCE [LARGE SCALE GENOMIC DNA]</scope>
    <source>
        <strain evidence="1 2">NL-1719</strain>
    </source>
</reference>
<name>A0ACD3B8S9_9AGAR</name>
<dbReference type="Proteomes" id="UP000308600">
    <property type="component" value="Unassembled WGS sequence"/>
</dbReference>
<dbReference type="EMBL" id="ML208269">
    <property type="protein sequence ID" value="TFK74241.1"/>
    <property type="molecule type" value="Genomic_DNA"/>
</dbReference>
<protein>
    <submittedName>
        <fullName evidence="1">Uncharacterized protein</fullName>
    </submittedName>
</protein>
<organism evidence="1 2">
    <name type="scientific">Pluteus cervinus</name>
    <dbReference type="NCBI Taxonomy" id="181527"/>
    <lineage>
        <taxon>Eukaryota</taxon>
        <taxon>Fungi</taxon>
        <taxon>Dikarya</taxon>
        <taxon>Basidiomycota</taxon>
        <taxon>Agaricomycotina</taxon>
        <taxon>Agaricomycetes</taxon>
        <taxon>Agaricomycetidae</taxon>
        <taxon>Agaricales</taxon>
        <taxon>Pluteineae</taxon>
        <taxon>Pluteaceae</taxon>
        <taxon>Pluteus</taxon>
    </lineage>
</organism>
<proteinExistence type="predicted"/>